<gene>
    <name evidence="2" type="primary">WBGene00283810</name>
</gene>
<sequence>MYNPTKISRPSYHNNGTDVDDVEDVMSRGGCVASEVSEEICSEVLHYLKSYKQTFSFRIVQLKKAELSANLTPSHEYWKRFEEYIIASGGKKERKLGGKK</sequence>
<name>A0A2A6CIW3_PRIPA</name>
<proteinExistence type="predicted"/>
<feature type="compositionally biased region" description="Polar residues" evidence="1">
    <location>
        <begin position="1"/>
        <end position="17"/>
    </location>
</feature>
<organism evidence="2 3">
    <name type="scientific">Pristionchus pacificus</name>
    <name type="common">Parasitic nematode worm</name>
    <dbReference type="NCBI Taxonomy" id="54126"/>
    <lineage>
        <taxon>Eukaryota</taxon>
        <taxon>Metazoa</taxon>
        <taxon>Ecdysozoa</taxon>
        <taxon>Nematoda</taxon>
        <taxon>Chromadorea</taxon>
        <taxon>Rhabditida</taxon>
        <taxon>Rhabditina</taxon>
        <taxon>Diplogasteromorpha</taxon>
        <taxon>Diplogasteroidea</taxon>
        <taxon>Neodiplogasteridae</taxon>
        <taxon>Pristionchus</taxon>
    </lineage>
</organism>
<dbReference type="Proteomes" id="UP000005239">
    <property type="component" value="Unassembled WGS sequence"/>
</dbReference>
<accession>A0A2A6CIW3</accession>
<accession>A0A8R1V470</accession>
<dbReference type="AlphaFoldDB" id="A0A2A6CIW3"/>
<reference evidence="2" key="2">
    <citation type="submission" date="2022-06" db="UniProtKB">
        <authorList>
            <consortium name="EnsemblMetazoa"/>
        </authorList>
    </citation>
    <scope>IDENTIFICATION</scope>
    <source>
        <strain evidence="2">PS312</strain>
    </source>
</reference>
<dbReference type="EnsemblMetazoa" id="PPA45441.1">
    <property type="protein sequence ID" value="PPA45441.1"/>
    <property type="gene ID" value="WBGene00283810"/>
</dbReference>
<evidence type="ECO:0000313" key="3">
    <source>
        <dbReference type="Proteomes" id="UP000005239"/>
    </source>
</evidence>
<evidence type="ECO:0000256" key="1">
    <source>
        <dbReference type="SAM" id="MobiDB-lite"/>
    </source>
</evidence>
<protein>
    <submittedName>
        <fullName evidence="2">Uncharacterized protein</fullName>
    </submittedName>
</protein>
<reference evidence="3" key="1">
    <citation type="journal article" date="2008" name="Nat. Genet.">
        <title>The Pristionchus pacificus genome provides a unique perspective on nematode lifestyle and parasitism.</title>
        <authorList>
            <person name="Dieterich C."/>
            <person name="Clifton S.W."/>
            <person name="Schuster L.N."/>
            <person name="Chinwalla A."/>
            <person name="Delehaunty K."/>
            <person name="Dinkelacker I."/>
            <person name="Fulton L."/>
            <person name="Fulton R."/>
            <person name="Godfrey J."/>
            <person name="Minx P."/>
            <person name="Mitreva M."/>
            <person name="Roeseler W."/>
            <person name="Tian H."/>
            <person name="Witte H."/>
            <person name="Yang S.P."/>
            <person name="Wilson R.K."/>
            <person name="Sommer R.J."/>
        </authorList>
    </citation>
    <scope>NUCLEOTIDE SEQUENCE [LARGE SCALE GENOMIC DNA]</scope>
    <source>
        <strain evidence="3">PS312</strain>
    </source>
</reference>
<feature type="region of interest" description="Disordered" evidence="1">
    <location>
        <begin position="1"/>
        <end position="21"/>
    </location>
</feature>
<evidence type="ECO:0000313" key="2">
    <source>
        <dbReference type="EnsemblMetazoa" id="PPA45441.1"/>
    </source>
</evidence>
<keyword evidence="3" id="KW-1185">Reference proteome</keyword>